<sequence>MTDIEPIHCAHCGPGNSMVEAYEDDYGYWKVGCGACGSHSGTLHPNHKPDARRLVIESWNRRPDVDELRTQLATVLEDRARFPDKPDMIGNMISAHYGNLKAKAEAAEEHARRLHLDKKVAIQNARRQAFELAAGTHQTRVTEIRNDPASYKNGKITKSAKRASDFHERSAQVILALQAEER</sequence>
<organism evidence="1 2">
    <name type="scientific">Agrobacterium tomkonis CFBP 6623</name>
    <dbReference type="NCBI Taxonomy" id="1183432"/>
    <lineage>
        <taxon>Bacteria</taxon>
        <taxon>Pseudomonadati</taxon>
        <taxon>Pseudomonadota</taxon>
        <taxon>Alphaproteobacteria</taxon>
        <taxon>Hyphomicrobiales</taxon>
        <taxon>Rhizobiaceae</taxon>
        <taxon>Rhizobium/Agrobacterium group</taxon>
        <taxon>Agrobacterium</taxon>
        <taxon>Agrobacterium tumefaciens complex</taxon>
    </lineage>
</organism>
<dbReference type="STRING" id="1183432.AGR3A_Cc250099"/>
<dbReference type="RefSeq" id="WP_080842090.1">
    <property type="nucleotide sequence ID" value="NZ_LT009723.1"/>
</dbReference>
<reference evidence="2" key="1">
    <citation type="submission" date="2016-01" db="EMBL/GenBank/DDBJ databases">
        <authorList>
            <person name="Regsiter A."/>
            <person name="william w."/>
        </authorList>
    </citation>
    <scope>NUCLEOTIDE SEQUENCE [LARGE SCALE GENOMIC DNA]</scope>
    <source>
        <strain evidence="2">CFBP 6623</strain>
    </source>
</reference>
<protein>
    <submittedName>
        <fullName evidence="1">Uncharacterized protein</fullName>
    </submittedName>
</protein>
<dbReference type="EMBL" id="FBWK01000018">
    <property type="protein sequence ID" value="CUX19732.1"/>
    <property type="molecule type" value="Genomic_DNA"/>
</dbReference>
<dbReference type="AlphaFoldDB" id="A0A1S7PDW8"/>
<evidence type="ECO:0000313" key="1">
    <source>
        <dbReference type="EMBL" id="CUX19732.1"/>
    </source>
</evidence>
<proteinExistence type="predicted"/>
<evidence type="ECO:0000313" key="2">
    <source>
        <dbReference type="Proteomes" id="UP000191988"/>
    </source>
</evidence>
<gene>
    <name evidence="1" type="ORF">AGR3A_Cc250099</name>
</gene>
<accession>A0A1S7PDW8</accession>
<keyword evidence="2" id="KW-1185">Reference proteome</keyword>
<dbReference type="Proteomes" id="UP000191988">
    <property type="component" value="Unassembled WGS sequence"/>
</dbReference>
<name>A0A1S7PDW8_9HYPH</name>